<dbReference type="NCBIfam" id="TIGR01068">
    <property type="entry name" value="thioredoxin"/>
    <property type="match status" value="1"/>
</dbReference>
<dbReference type="InterPro" id="IPR005746">
    <property type="entry name" value="Thioredoxin"/>
</dbReference>
<evidence type="ECO:0000313" key="9">
    <source>
        <dbReference type="EMBL" id="PPS21511.1"/>
    </source>
</evidence>
<evidence type="ECO:0000256" key="5">
    <source>
        <dbReference type="ARBA" id="ARBA00023284"/>
    </source>
</evidence>
<protein>
    <recommendedName>
        <fullName evidence="6 7">Thioredoxin</fullName>
    </recommendedName>
</protein>
<dbReference type="InterPro" id="IPR017937">
    <property type="entry name" value="Thioredoxin_CS"/>
</dbReference>
<evidence type="ECO:0000313" key="10">
    <source>
        <dbReference type="Proteomes" id="UP000238924"/>
    </source>
</evidence>
<dbReference type="PRINTS" id="PR00421">
    <property type="entry name" value="THIOREDOXIN"/>
</dbReference>
<evidence type="ECO:0000256" key="7">
    <source>
        <dbReference type="PIRNR" id="PIRNR000077"/>
    </source>
</evidence>
<comment type="caution">
    <text evidence="9">The sequence shown here is derived from an EMBL/GenBank/DDBJ whole genome shotgun (WGS) entry which is preliminary data.</text>
</comment>
<evidence type="ECO:0000256" key="2">
    <source>
        <dbReference type="ARBA" id="ARBA00022448"/>
    </source>
</evidence>
<comment type="similarity">
    <text evidence="1 7">Belongs to the thioredoxin family.</text>
</comment>
<feature type="domain" description="Thioredoxin" evidence="8">
    <location>
        <begin position="1"/>
        <end position="106"/>
    </location>
</feature>
<accession>A0ABX5B2L9</accession>
<keyword evidence="4" id="KW-1015">Disulfide bond</keyword>
<dbReference type="RefSeq" id="WP_104618809.1">
    <property type="nucleotide sequence ID" value="NZ_JJMJ01000160.1"/>
</dbReference>
<dbReference type="PIRSF" id="PIRSF000077">
    <property type="entry name" value="Thioredoxin"/>
    <property type="match status" value="1"/>
</dbReference>
<dbReference type="PANTHER" id="PTHR45663:SF11">
    <property type="entry name" value="GEO12009P1"/>
    <property type="match status" value="1"/>
</dbReference>
<dbReference type="CDD" id="cd02947">
    <property type="entry name" value="TRX_family"/>
    <property type="match status" value="1"/>
</dbReference>
<sequence>MSVQELKSDNFEGSISGDKAILVDFFAEWCGPCKMQTPILHKIADQYSDKMNFGAVNVDEAEDIAAKYGVQSIPTLIVFKGGEIVKRAEGMKNEAQLKEWLKDYLIKIKNIHFILA</sequence>
<name>A0ABX5B2L9_9SPIR</name>
<evidence type="ECO:0000256" key="4">
    <source>
        <dbReference type="ARBA" id="ARBA00023157"/>
    </source>
</evidence>
<dbReference type="EMBL" id="JJMJ01000160">
    <property type="protein sequence ID" value="PPS21511.1"/>
    <property type="molecule type" value="Genomic_DNA"/>
</dbReference>
<keyword evidence="5" id="KW-0676">Redox-active center</keyword>
<dbReference type="Pfam" id="PF00085">
    <property type="entry name" value="Thioredoxin"/>
    <property type="match status" value="1"/>
</dbReference>
<evidence type="ECO:0000256" key="3">
    <source>
        <dbReference type="ARBA" id="ARBA00022982"/>
    </source>
</evidence>
<reference evidence="9 10" key="1">
    <citation type="submission" date="2014-04" db="EMBL/GenBank/DDBJ databases">
        <title>Whole genome sequence of 'Brachyspira hampsonii' D13-03603F2.</title>
        <authorList>
            <person name="Patterson A.H."/>
            <person name="Chaban B."/>
            <person name="Fernando C."/>
            <person name="Harding J.C."/>
            <person name="Hill J.E."/>
        </authorList>
    </citation>
    <scope>NUCLEOTIDE SEQUENCE [LARGE SCALE GENOMIC DNA]</scope>
    <source>
        <strain evidence="9 10">D13-03603F2</strain>
    </source>
</reference>
<dbReference type="PANTHER" id="PTHR45663">
    <property type="entry name" value="GEO12009P1"/>
    <property type="match status" value="1"/>
</dbReference>
<proteinExistence type="inferred from homology"/>
<evidence type="ECO:0000259" key="8">
    <source>
        <dbReference type="PROSITE" id="PS51352"/>
    </source>
</evidence>
<dbReference type="Proteomes" id="UP000238924">
    <property type="component" value="Unassembled WGS sequence"/>
</dbReference>
<dbReference type="InterPro" id="IPR013766">
    <property type="entry name" value="Thioredoxin_domain"/>
</dbReference>
<evidence type="ECO:0000256" key="1">
    <source>
        <dbReference type="ARBA" id="ARBA00008987"/>
    </source>
</evidence>
<dbReference type="Gene3D" id="3.40.30.10">
    <property type="entry name" value="Glutaredoxin"/>
    <property type="match status" value="1"/>
</dbReference>
<gene>
    <name evidence="9" type="ORF">DJ52_10320</name>
</gene>
<dbReference type="PROSITE" id="PS51352">
    <property type="entry name" value="THIOREDOXIN_2"/>
    <property type="match status" value="1"/>
</dbReference>
<keyword evidence="2" id="KW-0813">Transport</keyword>
<dbReference type="InterPro" id="IPR036249">
    <property type="entry name" value="Thioredoxin-like_sf"/>
</dbReference>
<keyword evidence="10" id="KW-1185">Reference proteome</keyword>
<evidence type="ECO:0000256" key="6">
    <source>
        <dbReference type="NCBIfam" id="TIGR01068"/>
    </source>
</evidence>
<dbReference type="SUPFAM" id="SSF52833">
    <property type="entry name" value="Thioredoxin-like"/>
    <property type="match status" value="1"/>
</dbReference>
<organism evidence="9 10">
    <name type="scientific">Brachyspira murdochii</name>
    <dbReference type="NCBI Taxonomy" id="84378"/>
    <lineage>
        <taxon>Bacteria</taxon>
        <taxon>Pseudomonadati</taxon>
        <taxon>Spirochaetota</taxon>
        <taxon>Spirochaetia</taxon>
        <taxon>Brachyspirales</taxon>
        <taxon>Brachyspiraceae</taxon>
        <taxon>Brachyspira</taxon>
    </lineage>
</organism>
<keyword evidence="3" id="KW-0249">Electron transport</keyword>
<dbReference type="PROSITE" id="PS00194">
    <property type="entry name" value="THIOREDOXIN_1"/>
    <property type="match status" value="1"/>
</dbReference>